<keyword evidence="5 13" id="KW-0812">Transmembrane</keyword>
<evidence type="ECO:0000256" key="4">
    <source>
        <dbReference type="ARBA" id="ARBA00022691"/>
    </source>
</evidence>
<reference evidence="14 15" key="1">
    <citation type="journal article" date="2016" name="Mol. Biol. Evol.">
        <title>Comparative Genomics of Early-Diverging Mushroom-Forming Fungi Provides Insights into the Origins of Lignocellulose Decay Capabilities.</title>
        <authorList>
            <person name="Nagy L.G."/>
            <person name="Riley R."/>
            <person name="Tritt A."/>
            <person name="Adam C."/>
            <person name="Daum C."/>
            <person name="Floudas D."/>
            <person name="Sun H."/>
            <person name="Yadav J.S."/>
            <person name="Pangilinan J."/>
            <person name="Larsson K.H."/>
            <person name="Matsuura K."/>
            <person name="Barry K."/>
            <person name="Labutti K."/>
            <person name="Kuo R."/>
            <person name="Ohm R.A."/>
            <person name="Bhattacharya S.S."/>
            <person name="Shirouzu T."/>
            <person name="Yoshinaga Y."/>
            <person name="Martin F.M."/>
            <person name="Grigoriev I.V."/>
            <person name="Hibbett D.S."/>
        </authorList>
    </citation>
    <scope>NUCLEOTIDE SEQUENCE [LARGE SCALE GENOMIC DNA]</scope>
    <source>
        <strain evidence="14 15">CBS 109695</strain>
    </source>
</reference>
<sequence length="733" mass="81681">GYAGYYGLSLIVGSYRVLFVSLAAHAAQFAFLVWFENPHIERRYGQKTRIGVRTPLAPRPKASAAAATLASLDPAADIADIEEREDREREIPATPTATDGSTATESDALDTETDTETEGEAEAATGSGTFTPPTRTASAKRAAAKRERGLNQHDLLNKYFRRDAVLLWHLDLFRTADLQLLLLLAYVGAFTVVLPALALSARAAVALTFAHALAWVAFHYLGLGLVLRGQSEGKFLVRHFLENYHYAAGDRGEGAVREAFANWKGVYNLSVCMTYASFVGLVCKTYTMPTEWTVGNELLRHTLGGVLVFLHIWAAMESYQVLGPFGWFYGDFFMEDFPSHLEYTGIFRYLNNPEVMSGAAFFGLALVSANKYVTTLAGIRYLAHWWFLSCVETPHMRKLYGDTLRKEAGFVKVIRNAASQNARLLESRAGRHGPEIKRVAKEVKGTFDKVFDETAEVVEEFLARCGQRLSEVVQDTKVLLQQSRERLVITRLANDLSSYETAKYKVTIAASANGTQRFHVGEQIKVSWQAPYLHSRKDWIGIYKVGSNKSNLITKTISSGMWQPVHDDEWDGDTPLGLDRPLTPGKDSKGQVTFKGGALPWVTGRYEIRYHHDGKHNVLSMDGPFEVYVEKPTTLTVETVRSSLMRIVPLCLDSDPSLIPISCRTPEMQNSANADDDRDPDDFSFWSERQARRISNVIKQTFDVEYAPEVIVADANLSALASRILVSKEILSD</sequence>
<proteinExistence type="predicted"/>
<dbReference type="PANTHER" id="PTHR32138:SF0">
    <property type="entry name" value="PHOSPHATIDYLETHANOLAMINE N-METHYLTRANSFERASE"/>
    <property type="match status" value="1"/>
</dbReference>
<evidence type="ECO:0000256" key="2">
    <source>
        <dbReference type="ARBA" id="ARBA00022516"/>
    </source>
</evidence>
<keyword evidence="3" id="KW-0489">Methyltransferase</keyword>
<dbReference type="AlphaFoldDB" id="A0A167VUF7"/>
<feature type="compositionally biased region" description="Low complexity" evidence="12">
    <location>
        <begin position="122"/>
        <end position="141"/>
    </location>
</feature>
<dbReference type="OrthoDB" id="4583at2759"/>
<accession>A0A167VUF7</accession>
<dbReference type="GO" id="GO:0006656">
    <property type="term" value="P:phosphatidylcholine biosynthetic process"/>
    <property type="evidence" value="ECO:0007669"/>
    <property type="project" value="UniProtKB-UniPathway"/>
</dbReference>
<evidence type="ECO:0000313" key="14">
    <source>
        <dbReference type="EMBL" id="KZP05383.1"/>
    </source>
</evidence>
<dbReference type="GO" id="GO:0032259">
    <property type="term" value="P:methylation"/>
    <property type="evidence" value="ECO:0007669"/>
    <property type="project" value="UniProtKB-KW"/>
</dbReference>
<dbReference type="Pfam" id="PF04191">
    <property type="entry name" value="PEMT"/>
    <property type="match status" value="2"/>
</dbReference>
<keyword evidence="7 13" id="KW-1133">Transmembrane helix</keyword>
<organism evidence="14 15">
    <name type="scientific">Athelia psychrophila</name>
    <dbReference type="NCBI Taxonomy" id="1759441"/>
    <lineage>
        <taxon>Eukaryota</taxon>
        <taxon>Fungi</taxon>
        <taxon>Dikarya</taxon>
        <taxon>Basidiomycota</taxon>
        <taxon>Agaricomycotina</taxon>
        <taxon>Agaricomycetes</taxon>
        <taxon>Agaricomycetidae</taxon>
        <taxon>Atheliales</taxon>
        <taxon>Atheliaceae</taxon>
        <taxon>Athelia</taxon>
    </lineage>
</organism>
<feature type="transmembrane region" description="Helical" evidence="13">
    <location>
        <begin position="180"/>
        <end position="198"/>
    </location>
</feature>
<evidence type="ECO:0000256" key="9">
    <source>
        <dbReference type="ARBA" id="ARBA00023136"/>
    </source>
</evidence>
<evidence type="ECO:0000256" key="5">
    <source>
        <dbReference type="ARBA" id="ARBA00022692"/>
    </source>
</evidence>
<dbReference type="GO" id="GO:0004608">
    <property type="term" value="F:phosphatidylethanolamine N-methyltransferase activity"/>
    <property type="evidence" value="ECO:0007669"/>
    <property type="project" value="TreeGrafter"/>
</dbReference>
<comment type="subcellular location">
    <subcellularLocation>
        <location evidence="1">Endomembrane system</location>
        <topology evidence="1">Multi-pass membrane protein</topology>
    </subcellularLocation>
</comment>
<feature type="region of interest" description="Disordered" evidence="12">
    <location>
        <begin position="83"/>
        <end position="145"/>
    </location>
</feature>
<dbReference type="Proteomes" id="UP000076532">
    <property type="component" value="Unassembled WGS sequence"/>
</dbReference>
<keyword evidence="15" id="KW-1185">Reference proteome</keyword>
<dbReference type="PANTHER" id="PTHR32138">
    <property type="entry name" value="PHOSPHATIDYLETHANOLAMINE N-METHYLTRANSFERASE"/>
    <property type="match status" value="1"/>
</dbReference>
<keyword evidence="9 13" id="KW-0472">Membrane</keyword>
<evidence type="ECO:0000256" key="3">
    <source>
        <dbReference type="ARBA" id="ARBA00022603"/>
    </source>
</evidence>
<keyword evidence="3" id="KW-0808">Transferase</keyword>
<dbReference type="EMBL" id="KV417843">
    <property type="protein sequence ID" value="KZP05383.1"/>
    <property type="molecule type" value="Genomic_DNA"/>
</dbReference>
<evidence type="ECO:0000256" key="12">
    <source>
        <dbReference type="SAM" id="MobiDB-lite"/>
    </source>
</evidence>
<evidence type="ECO:0008006" key="16">
    <source>
        <dbReference type="Google" id="ProtNLM"/>
    </source>
</evidence>
<dbReference type="UniPathway" id="UPA00753"/>
<evidence type="ECO:0000256" key="10">
    <source>
        <dbReference type="ARBA" id="ARBA00023209"/>
    </source>
</evidence>
<feature type="transmembrane region" description="Helical" evidence="13">
    <location>
        <begin position="204"/>
        <end position="227"/>
    </location>
</feature>
<keyword evidence="4" id="KW-0949">S-adenosyl-L-methionine</keyword>
<evidence type="ECO:0000256" key="11">
    <source>
        <dbReference type="ARBA" id="ARBA00023264"/>
    </source>
</evidence>
<keyword evidence="2" id="KW-0444">Lipid biosynthesis</keyword>
<keyword evidence="11" id="KW-1208">Phospholipid metabolism</keyword>
<evidence type="ECO:0000256" key="6">
    <source>
        <dbReference type="ARBA" id="ARBA00022824"/>
    </source>
</evidence>
<feature type="non-terminal residue" evidence="14">
    <location>
        <position position="1"/>
    </location>
</feature>
<keyword evidence="6" id="KW-0256">Endoplasmic reticulum</keyword>
<gene>
    <name evidence="14" type="ORF">FIBSPDRAFT_765909</name>
</gene>
<evidence type="ECO:0000256" key="13">
    <source>
        <dbReference type="SAM" id="Phobius"/>
    </source>
</evidence>
<evidence type="ECO:0000313" key="15">
    <source>
        <dbReference type="Proteomes" id="UP000076532"/>
    </source>
</evidence>
<evidence type="ECO:0000256" key="1">
    <source>
        <dbReference type="ARBA" id="ARBA00004127"/>
    </source>
</evidence>
<dbReference type="STRING" id="436010.A0A167VUF7"/>
<keyword evidence="8" id="KW-0443">Lipid metabolism</keyword>
<feature type="transmembrane region" description="Helical" evidence="13">
    <location>
        <begin position="15"/>
        <end position="35"/>
    </location>
</feature>
<evidence type="ECO:0000256" key="8">
    <source>
        <dbReference type="ARBA" id="ARBA00023098"/>
    </source>
</evidence>
<name>A0A167VUF7_9AGAM</name>
<keyword evidence="10" id="KW-0594">Phospholipid biosynthesis</keyword>
<feature type="compositionally biased region" description="Acidic residues" evidence="12">
    <location>
        <begin position="107"/>
        <end position="121"/>
    </location>
</feature>
<dbReference type="InterPro" id="IPR007318">
    <property type="entry name" value="Phopholipid_MeTrfase"/>
</dbReference>
<protein>
    <recommendedName>
        <fullName evidence="16">Phosphatidylethanolamine N-methyltransferase</fullName>
    </recommendedName>
</protein>
<evidence type="ECO:0000256" key="7">
    <source>
        <dbReference type="ARBA" id="ARBA00022989"/>
    </source>
</evidence>
<dbReference type="GO" id="GO:0012505">
    <property type="term" value="C:endomembrane system"/>
    <property type="evidence" value="ECO:0007669"/>
    <property type="project" value="UniProtKB-SubCell"/>
</dbReference>
<dbReference type="Gene3D" id="2.60.40.2840">
    <property type="match status" value="1"/>
</dbReference>